<evidence type="ECO:0000313" key="1">
    <source>
        <dbReference type="EMBL" id="CUU38936.1"/>
    </source>
</evidence>
<dbReference type="AlphaFoldDB" id="A0A0S4PRE8"/>
<sequence length="37" mass="4571">MEFAYARLIAFAPIHLKTFLEWVETKFKFLHFIKNRI</sequence>
<accession>A0A0S4PRE8</accession>
<reference evidence="2" key="1">
    <citation type="submission" date="2015-11" db="EMBL/GenBank/DDBJ databases">
        <authorList>
            <person name="Anvar S.Y."/>
        </authorList>
    </citation>
    <scope>NUCLEOTIDE SEQUENCE [LARGE SCALE GENOMIC DNA]</scope>
</reference>
<dbReference type="PATRIC" id="fig|76936.10.peg.49"/>
<gene>
    <name evidence="1" type="ORF">BN2458_PEG0049</name>
</gene>
<dbReference type="Proteomes" id="UP000064525">
    <property type="component" value="Chromosome I"/>
</dbReference>
<name>A0A0S4PRE8_9HELI</name>
<organism evidence="1 2">
    <name type="scientific">Helicobacter typhlonius</name>
    <dbReference type="NCBI Taxonomy" id="76936"/>
    <lineage>
        <taxon>Bacteria</taxon>
        <taxon>Pseudomonadati</taxon>
        <taxon>Campylobacterota</taxon>
        <taxon>Epsilonproteobacteria</taxon>
        <taxon>Campylobacterales</taxon>
        <taxon>Helicobacteraceae</taxon>
        <taxon>Helicobacter</taxon>
    </lineage>
</organism>
<proteinExistence type="predicted"/>
<dbReference type="EMBL" id="LN907858">
    <property type="protein sequence ID" value="CUU38936.1"/>
    <property type="molecule type" value="Genomic_DNA"/>
</dbReference>
<protein>
    <submittedName>
        <fullName evidence="1">Uncharacterized protein</fullName>
    </submittedName>
</protein>
<evidence type="ECO:0000313" key="2">
    <source>
        <dbReference type="Proteomes" id="UP000064525"/>
    </source>
</evidence>
<dbReference type="KEGG" id="hty:BN2458_PEG0049"/>